<feature type="domain" description="Chromosomal replication initiator DnaA C-terminal" evidence="1">
    <location>
        <begin position="107"/>
        <end position="175"/>
    </location>
</feature>
<organism evidence="2 3">
    <name type="scientific">Devosia chinhatensis</name>
    <dbReference type="NCBI Taxonomy" id="429727"/>
    <lineage>
        <taxon>Bacteria</taxon>
        <taxon>Pseudomonadati</taxon>
        <taxon>Pseudomonadota</taxon>
        <taxon>Alphaproteobacteria</taxon>
        <taxon>Hyphomicrobiales</taxon>
        <taxon>Devosiaceae</taxon>
        <taxon>Devosia</taxon>
    </lineage>
</organism>
<name>A0A0F5FKK7_9HYPH</name>
<dbReference type="GO" id="GO:0043565">
    <property type="term" value="F:sequence-specific DNA binding"/>
    <property type="evidence" value="ECO:0007669"/>
    <property type="project" value="InterPro"/>
</dbReference>
<dbReference type="SUPFAM" id="SSF48295">
    <property type="entry name" value="TrpR-like"/>
    <property type="match status" value="1"/>
</dbReference>
<dbReference type="GO" id="GO:0006275">
    <property type="term" value="P:regulation of DNA replication"/>
    <property type="evidence" value="ECO:0007669"/>
    <property type="project" value="InterPro"/>
</dbReference>
<comment type="caution">
    <text evidence="2">The sequence shown here is derived from an EMBL/GenBank/DDBJ whole genome shotgun (WGS) entry which is preliminary data.</text>
</comment>
<dbReference type="PATRIC" id="fig|429727.3.peg.1131"/>
<protein>
    <recommendedName>
        <fullName evidence="1">Chromosomal replication initiator DnaA C-terminal domain-containing protein</fullName>
    </recommendedName>
</protein>
<evidence type="ECO:0000313" key="3">
    <source>
        <dbReference type="Proteomes" id="UP000033649"/>
    </source>
</evidence>
<dbReference type="InterPro" id="IPR010921">
    <property type="entry name" value="Trp_repressor/repl_initiator"/>
</dbReference>
<sequence>MLDAKTGSLPNSRSEMIKRAVIARRRLMSGKEPPSVRANVRIVSVVPIAKPPAQVKSPRKRSFIDLYATGADKWLSTRRRHAGLMPNWPPNAKELRAAEQRVEESLKLRPVLLEVAERHKVSVKAILARGRRPSVVKARQEFSYIACELLGFSLIAAGLILGQDRSTIRHGVAVHRQTLAALPEGKDR</sequence>
<dbReference type="AlphaFoldDB" id="A0A0F5FKK7"/>
<dbReference type="GO" id="GO:0006270">
    <property type="term" value="P:DNA replication initiation"/>
    <property type="evidence" value="ECO:0007669"/>
    <property type="project" value="InterPro"/>
</dbReference>
<keyword evidence="3" id="KW-1185">Reference proteome</keyword>
<dbReference type="GO" id="GO:0005524">
    <property type="term" value="F:ATP binding"/>
    <property type="evidence" value="ECO:0007669"/>
    <property type="project" value="InterPro"/>
</dbReference>
<proteinExistence type="predicted"/>
<dbReference type="Gene3D" id="1.10.1750.10">
    <property type="match status" value="1"/>
</dbReference>
<gene>
    <name evidence="2" type="ORF">VE26_05465</name>
</gene>
<dbReference type="RefSeq" id="WP_046104079.1">
    <property type="nucleotide sequence ID" value="NZ_JZEY01000054.1"/>
</dbReference>
<dbReference type="InterPro" id="IPR013159">
    <property type="entry name" value="DnaA_C"/>
</dbReference>
<accession>A0A0F5FKK7</accession>
<evidence type="ECO:0000313" key="2">
    <source>
        <dbReference type="EMBL" id="KKB09386.1"/>
    </source>
</evidence>
<dbReference type="Proteomes" id="UP000033649">
    <property type="component" value="Unassembled WGS sequence"/>
</dbReference>
<evidence type="ECO:0000259" key="1">
    <source>
        <dbReference type="SMART" id="SM00760"/>
    </source>
</evidence>
<dbReference type="Pfam" id="PF08299">
    <property type="entry name" value="Bac_DnaA_C"/>
    <property type="match status" value="1"/>
</dbReference>
<dbReference type="SMART" id="SM00760">
    <property type="entry name" value="Bac_DnaA_C"/>
    <property type="match status" value="1"/>
</dbReference>
<dbReference type="STRING" id="429727.VE26_05465"/>
<reference evidence="2 3" key="1">
    <citation type="submission" date="2015-03" db="EMBL/GenBank/DDBJ databases">
        <authorList>
            <person name="Hassan Y."/>
            <person name="Lepp D."/>
            <person name="Li X.-Z."/>
            <person name="Zhou T."/>
        </authorList>
    </citation>
    <scope>NUCLEOTIDE SEQUENCE [LARGE SCALE GENOMIC DNA]</scope>
    <source>
        <strain evidence="2 3">IPL18</strain>
    </source>
</reference>
<dbReference type="EMBL" id="JZEY01000054">
    <property type="protein sequence ID" value="KKB09386.1"/>
    <property type="molecule type" value="Genomic_DNA"/>
</dbReference>